<gene>
    <name evidence="1" type="ORF">HHS34_001465</name>
</gene>
<organism evidence="1 2">
    <name type="scientific">Acidithiobacillus montserratensis</name>
    <dbReference type="NCBI Taxonomy" id="2729135"/>
    <lineage>
        <taxon>Bacteria</taxon>
        <taxon>Pseudomonadati</taxon>
        <taxon>Pseudomonadota</taxon>
        <taxon>Acidithiobacillia</taxon>
        <taxon>Acidithiobacillales</taxon>
        <taxon>Acidithiobacillaceae</taxon>
        <taxon>Acidithiobacillus</taxon>
    </lineage>
</organism>
<name>A0ACD5HFV9_9PROT</name>
<accession>A0ACD5HFV9</accession>
<sequence length="102" mass="11264">MSAILGVAIVLLALVGLGIAALFFHVVVWLLMAVLGLMVYFVPSMIAAARHHEHFFWVLVLNIVLGWSGIVWVVLVVWAILGERRGPPLNRVRADAFNPPVR</sequence>
<reference evidence="1 2" key="1">
    <citation type="journal article" date="2021" name="ISME J.">
        <title>Genomic evolution of the class Acidithiobacillia: deep-branching Proteobacteria living in extreme acidic conditions.</title>
        <authorList>
            <person name="Moya-Beltran A."/>
            <person name="Beard S."/>
            <person name="Rojas-Villalobos C."/>
            <person name="Issotta F."/>
            <person name="Gallardo Y."/>
            <person name="Ulloa R."/>
            <person name="Giaveno A."/>
            <person name="Degli Esposti M."/>
            <person name="Johnson D.B."/>
            <person name="Quatrini R."/>
        </authorList>
    </citation>
    <scope>NUCLEOTIDE SEQUENCE [LARGE SCALE GENOMIC DNA]</scope>
    <source>
        <strain evidence="1 2">GG1-14</strain>
    </source>
</reference>
<dbReference type="Proteomes" id="UP001195965">
    <property type="component" value="Chromosome"/>
</dbReference>
<keyword evidence="2" id="KW-1185">Reference proteome</keyword>
<proteinExistence type="predicted"/>
<evidence type="ECO:0000313" key="2">
    <source>
        <dbReference type="Proteomes" id="UP001195965"/>
    </source>
</evidence>
<dbReference type="EMBL" id="CP127526">
    <property type="protein sequence ID" value="XRI73887.1"/>
    <property type="molecule type" value="Genomic_DNA"/>
</dbReference>
<protein>
    <submittedName>
        <fullName evidence="1">Superinfection immunity protein</fullName>
    </submittedName>
</protein>
<evidence type="ECO:0000313" key="1">
    <source>
        <dbReference type="EMBL" id="XRI73887.1"/>
    </source>
</evidence>